<name>X1RTY5_9ZZZZ</name>
<dbReference type="NCBIfam" id="TIGR02258">
    <property type="entry name" value="2_5_ligase"/>
    <property type="match status" value="1"/>
</dbReference>
<dbReference type="PANTHER" id="PTHR35561">
    <property type="entry name" value="RNA 2',3'-CYCLIC PHOSPHODIESTERASE"/>
    <property type="match status" value="1"/>
</dbReference>
<dbReference type="SUPFAM" id="SSF55144">
    <property type="entry name" value="LigT-like"/>
    <property type="match status" value="1"/>
</dbReference>
<protein>
    <recommendedName>
        <fullName evidence="2">Phosphoesterase HXTX domain-containing protein</fullName>
    </recommendedName>
</protein>
<dbReference type="InterPro" id="IPR014051">
    <property type="entry name" value="Phosphoesterase_HXTX"/>
</dbReference>
<feature type="domain" description="Phosphoesterase HXTX" evidence="2">
    <location>
        <begin position="12"/>
        <end position="97"/>
    </location>
</feature>
<proteinExistence type="inferred from homology"/>
<dbReference type="HAMAP" id="MF_01940">
    <property type="entry name" value="RNA_CPDase"/>
    <property type="match status" value="1"/>
</dbReference>
<dbReference type="PANTHER" id="PTHR35561:SF1">
    <property type="entry name" value="RNA 2',3'-CYCLIC PHOSPHODIESTERASE"/>
    <property type="match status" value="1"/>
</dbReference>
<sequence length="199" mass="22169">HDSEQIRSFIAIELPQNVKNELAQLRSELEKTEHPFIKWVNPESIHLTLKFLGNIPFKQVAEIANAIEQAAKGILPFHLELSDLGVFPSTKQPRVLWVGIKGEIDNLLNLQRNIDSALAPLGFAEEKRSFTPHLTLARVREGATLADRKNFGGLVLSTSFASSYPLSVETICLMRSQLTPQGAIYTRLVTVKLQLTEAS</sequence>
<dbReference type="InterPro" id="IPR004175">
    <property type="entry name" value="RNA_CPDase"/>
</dbReference>
<dbReference type="EMBL" id="BARW01007051">
    <property type="protein sequence ID" value="GAI84118.1"/>
    <property type="molecule type" value="Genomic_DNA"/>
</dbReference>
<accession>X1RTY5</accession>
<evidence type="ECO:0000256" key="1">
    <source>
        <dbReference type="ARBA" id="ARBA00022801"/>
    </source>
</evidence>
<dbReference type="InterPro" id="IPR009097">
    <property type="entry name" value="Cyclic_Pdiesterase"/>
</dbReference>
<feature type="domain" description="Phosphoesterase HXTX" evidence="2">
    <location>
        <begin position="103"/>
        <end position="185"/>
    </location>
</feature>
<dbReference type="GO" id="GO:0004113">
    <property type="term" value="F:2',3'-cyclic-nucleotide 3'-phosphodiesterase activity"/>
    <property type="evidence" value="ECO:0007669"/>
    <property type="project" value="InterPro"/>
</dbReference>
<reference evidence="3" key="1">
    <citation type="journal article" date="2014" name="Front. Microbiol.">
        <title>High frequency of phylogenetically diverse reductive dehalogenase-homologous genes in deep subseafloor sedimentary metagenomes.</title>
        <authorList>
            <person name="Kawai M."/>
            <person name="Futagami T."/>
            <person name="Toyoda A."/>
            <person name="Takaki Y."/>
            <person name="Nishi S."/>
            <person name="Hori S."/>
            <person name="Arai W."/>
            <person name="Tsubouchi T."/>
            <person name="Morono Y."/>
            <person name="Uchiyama I."/>
            <person name="Ito T."/>
            <person name="Fujiyama A."/>
            <person name="Inagaki F."/>
            <person name="Takami H."/>
        </authorList>
    </citation>
    <scope>NUCLEOTIDE SEQUENCE</scope>
    <source>
        <strain evidence="3">Expedition CK06-06</strain>
    </source>
</reference>
<dbReference type="GO" id="GO:0008664">
    <property type="term" value="F:RNA 2',3'-cyclic 3'-phosphodiesterase activity"/>
    <property type="evidence" value="ECO:0007669"/>
    <property type="project" value="InterPro"/>
</dbReference>
<dbReference type="Pfam" id="PF02834">
    <property type="entry name" value="LigT_PEase"/>
    <property type="match status" value="2"/>
</dbReference>
<gene>
    <name evidence="3" type="ORF">S12H4_14758</name>
</gene>
<comment type="caution">
    <text evidence="3">The sequence shown here is derived from an EMBL/GenBank/DDBJ whole genome shotgun (WGS) entry which is preliminary data.</text>
</comment>
<evidence type="ECO:0000313" key="3">
    <source>
        <dbReference type="EMBL" id="GAI84118.1"/>
    </source>
</evidence>
<organism evidence="3">
    <name type="scientific">marine sediment metagenome</name>
    <dbReference type="NCBI Taxonomy" id="412755"/>
    <lineage>
        <taxon>unclassified sequences</taxon>
        <taxon>metagenomes</taxon>
        <taxon>ecological metagenomes</taxon>
    </lineage>
</organism>
<feature type="non-terminal residue" evidence="3">
    <location>
        <position position="1"/>
    </location>
</feature>
<keyword evidence="1" id="KW-0378">Hydrolase</keyword>
<dbReference type="AlphaFoldDB" id="X1RTY5"/>
<dbReference type="Gene3D" id="3.90.1140.10">
    <property type="entry name" value="Cyclic phosphodiesterase"/>
    <property type="match status" value="1"/>
</dbReference>
<evidence type="ECO:0000259" key="2">
    <source>
        <dbReference type="Pfam" id="PF02834"/>
    </source>
</evidence>